<dbReference type="InterPro" id="IPR035328">
    <property type="entry name" value="DUF3048_C"/>
</dbReference>
<dbReference type="InterPro" id="IPR021416">
    <property type="entry name" value="DUF3048_N"/>
</dbReference>
<proteinExistence type="predicted"/>
<evidence type="ECO:0000256" key="2">
    <source>
        <dbReference type="SAM" id="SignalP"/>
    </source>
</evidence>
<dbReference type="PROSITE" id="PS51257">
    <property type="entry name" value="PROKAR_LIPOPROTEIN"/>
    <property type="match status" value="1"/>
</dbReference>
<reference evidence="6" key="1">
    <citation type="journal article" date="2019" name="Int. J. Syst. Evol. Microbiol.">
        <title>The Global Catalogue of Microorganisms (GCM) 10K type strain sequencing project: providing services to taxonomists for standard genome sequencing and annotation.</title>
        <authorList>
            <consortium name="The Broad Institute Genomics Platform"/>
            <consortium name="The Broad Institute Genome Sequencing Center for Infectious Disease"/>
            <person name="Wu L."/>
            <person name="Ma J."/>
        </authorList>
    </citation>
    <scope>NUCLEOTIDE SEQUENCE [LARGE SCALE GENOMIC DNA]</scope>
    <source>
        <strain evidence="6">CCUG 15531</strain>
    </source>
</reference>
<evidence type="ECO:0000313" key="5">
    <source>
        <dbReference type="EMBL" id="MFD1777083.1"/>
    </source>
</evidence>
<dbReference type="Proteomes" id="UP001597227">
    <property type="component" value="Unassembled WGS sequence"/>
</dbReference>
<feature type="chain" id="PRO_5046008236" evidence="2">
    <location>
        <begin position="22"/>
        <end position="349"/>
    </location>
</feature>
<dbReference type="Pfam" id="PF17479">
    <property type="entry name" value="DUF3048_C"/>
    <property type="match status" value="1"/>
</dbReference>
<feature type="region of interest" description="Disordered" evidence="1">
    <location>
        <begin position="26"/>
        <end position="46"/>
    </location>
</feature>
<keyword evidence="6" id="KW-1185">Reference proteome</keyword>
<dbReference type="Gene3D" id="3.50.90.10">
    <property type="entry name" value="YerB-like"/>
    <property type="match status" value="1"/>
</dbReference>
<protein>
    <submittedName>
        <fullName evidence="5">DUF3048 domain-containing protein</fullName>
    </submittedName>
</protein>
<dbReference type="Pfam" id="PF11258">
    <property type="entry name" value="DUF3048"/>
    <property type="match status" value="1"/>
</dbReference>
<evidence type="ECO:0000313" key="6">
    <source>
        <dbReference type="Proteomes" id="UP001597227"/>
    </source>
</evidence>
<dbReference type="SUPFAM" id="SSF159774">
    <property type="entry name" value="YerB-like"/>
    <property type="match status" value="1"/>
</dbReference>
<feature type="domain" description="DUF3048" evidence="3">
    <location>
        <begin position="54"/>
        <end position="195"/>
    </location>
</feature>
<evidence type="ECO:0000256" key="1">
    <source>
        <dbReference type="SAM" id="MobiDB-lite"/>
    </source>
</evidence>
<feature type="domain" description="DUF3048" evidence="4">
    <location>
        <begin position="222"/>
        <end position="332"/>
    </location>
</feature>
<dbReference type="RefSeq" id="WP_304220308.1">
    <property type="nucleotide sequence ID" value="NZ_JBHUEK010000001.1"/>
</dbReference>
<feature type="signal peptide" evidence="2">
    <location>
        <begin position="1"/>
        <end position="21"/>
    </location>
</feature>
<organism evidence="5 6">
    <name type="scientific">Fredinandcohnia salidurans</name>
    <dbReference type="NCBI Taxonomy" id="2595041"/>
    <lineage>
        <taxon>Bacteria</taxon>
        <taxon>Bacillati</taxon>
        <taxon>Bacillota</taxon>
        <taxon>Bacilli</taxon>
        <taxon>Bacillales</taxon>
        <taxon>Bacillaceae</taxon>
        <taxon>Fredinandcohnia</taxon>
    </lineage>
</organism>
<keyword evidence="2" id="KW-0732">Signal</keyword>
<sequence>MKKTIYILGILLLLISAACSNKEAVKQQEEHEPKQAQPETKDEPEEEFEHVFPLTGIETNEDVNSRPFAVMVNNHPKARPQSGLHMADIVYEVLAEGDVTRFLAVFQSEKPEIIGPVRSARDYYIELSKGFDALYVAHGWSPEAQQILNSGKIDNINGMVYDGTLFWRADHNVAPHNSYISFENIVKGADKQGYSMEDEVPSFSFLSENEIDGIAGTTAEHVRVSYSSRDIFSAVYDYNAEKNKYERYSGGDQTVDRETSTPVLLDNVLIVEMNHRFIDDYGRRAIDVTTGGKGFLLQKGKAQEIEWKNVEGRIVPIANGEEVGLVPGKTWINIIPTSPGIAGAVSFGN</sequence>
<gene>
    <name evidence="5" type="ORF">ACFSFW_00100</name>
</gene>
<dbReference type="InterPro" id="IPR023158">
    <property type="entry name" value="YerB-like_sf"/>
</dbReference>
<evidence type="ECO:0000259" key="4">
    <source>
        <dbReference type="Pfam" id="PF17479"/>
    </source>
</evidence>
<evidence type="ECO:0000259" key="3">
    <source>
        <dbReference type="Pfam" id="PF11258"/>
    </source>
</evidence>
<dbReference type="EMBL" id="JBHUEK010000001">
    <property type="protein sequence ID" value="MFD1777083.1"/>
    <property type="molecule type" value="Genomic_DNA"/>
</dbReference>
<accession>A0ABW4MIC3</accession>
<comment type="caution">
    <text evidence="5">The sequence shown here is derived from an EMBL/GenBank/DDBJ whole genome shotgun (WGS) entry which is preliminary data.</text>
</comment>
<name>A0ABW4MIC3_9BACI</name>